<reference evidence="1 2" key="1">
    <citation type="submission" date="2016-10" db="EMBL/GenBank/DDBJ databases">
        <authorList>
            <person name="Varghese N."/>
            <person name="Submissions S."/>
        </authorList>
    </citation>
    <scope>NUCLEOTIDE SEQUENCE [LARGE SCALE GENOMIC DNA]</scope>
    <source>
        <strain evidence="1 2">DSM 1741</strain>
    </source>
</reference>
<dbReference type="OrthoDB" id="9816610at2"/>
<dbReference type="EMBL" id="FOTO01000001">
    <property type="protein sequence ID" value="SFL29732.1"/>
    <property type="molecule type" value="Genomic_DNA"/>
</dbReference>
<proteinExistence type="predicted"/>
<gene>
    <name evidence="1" type="ORF">SAMN05421830_101437</name>
</gene>
<accession>A0A8G2C0J2</accession>
<comment type="caution">
    <text evidence="1">The sequence shown here is derived from an EMBL/GenBank/DDBJ whole genome shotgun (WGS) entry which is preliminary data.</text>
</comment>
<evidence type="ECO:0000313" key="1">
    <source>
        <dbReference type="EMBL" id="SFL29732.1"/>
    </source>
</evidence>
<evidence type="ECO:0000313" key="2">
    <source>
        <dbReference type="Proteomes" id="UP000199581"/>
    </source>
</evidence>
<sequence length="1171" mass="130329">MSIGLNANQARVQLTARQENFKMDELVGERPITIGKDNKIVKAEIMSPSSRSQHKPHKANTGLEGVFKATIDKFDWWHSAGKLRRAQDAIEVNLGRMAGKFVNLQTLAGKSGLSEDIAKEKNLLIDGIAKELSAFETEIDSLARSYGLDREASESLFLQRLINGLMKNNPDALNSMKAAVAVMARMPDENPNPVMRDHGALVRQFDKLLHASLPDVVAEPVDQRTGLQKLGDVFKGLFGSKEQRVGQLLREKLNGLEQLCKTGAPEMAEFTDQLRLLREGLNPETKLTMEKFDAVREELDTIIGATIKRGKEIAEKALETESAKMAGQLAVDKYQPQLVSAEEANRDLSKLFLYKNATLEQTKSLQSPLDEKADDLIRNFIRRQNQSPEMPKGARAVAQIAVNSVKDMTLKFVAARQELKSIEVELSAITLARQLAAKGDTPPAGVDGNSWHEACSVMTRHLLEAPGSLISAKDLPALHLIKTNAAQFTEGLQGVAVQSFEKLFTRLDATTSFTVTVPKPSAQQIEEFKQNGKMRMQEDAERFGMDMQEYRNSAPKTGISELDKRLAELRTPLTLNPDKLDEASLRGTLSELAERITDIKTAYSYEMASALSGIDGKQARLDQRTKLFATLNTELQGLMRLEAELHGMINMHAMGQLASEGLDMLRQSCPEGVDRGAWESDCNAIVDFIMAHPHEIPGQETVAMFERLLDTLNKSLSTDSVADQQKVELYKSLKDDLNEWKDWGFTVGMGRDSLNNMGHMNEVLESVSKMTTARIRISDVVNLMQDSFIALTKAGLSHADELRSNFSEYTHKLMLYADTMSRTKEMTPELRLMRQEAQESLSKAVHSFFPAMEFLAGQEQSYMDDPTVFTVGQTQQITDLRATLFNAYAALFDIARNVGTLGLDASKGVSPLLGNVDLTQSDVDSREVAALGEANKISTYGQMSRVVDPNNPSSLTRVTTSMILESEALMNFRIQMDIEKQMTKLFTHTRRLTTALVDAKARGLDPVVARSIERLFSEHVLSPAEGLQLDRFIPDKDKHKAFIAKFDELHQALIQTFSTLQSFNLNVKSTQTRINLEAQKYLAECVEIPWHPFDQHSLRTTLRVVASHDVDGIMSRILIESDLTEEPRMYDVSLSGDKVTFTPTDDKSGKGVFTAPVAYKNARFPMGEAKK</sequence>
<dbReference type="RefSeq" id="WP_092188798.1">
    <property type="nucleotide sequence ID" value="NZ_FOTO01000001.1"/>
</dbReference>
<name>A0A8G2C0J2_DESNO</name>
<organism evidence="1 2">
    <name type="scientific">Desulfomicrobium norvegicum (strain DSM 1741 / NCIMB 8310)</name>
    <name type="common">Desulfovibrio baculatus (strain Norway 4)</name>
    <name type="synonym">Desulfovibrio desulfuricans (strain Norway 4)</name>
    <dbReference type="NCBI Taxonomy" id="52561"/>
    <lineage>
        <taxon>Bacteria</taxon>
        <taxon>Pseudomonadati</taxon>
        <taxon>Thermodesulfobacteriota</taxon>
        <taxon>Desulfovibrionia</taxon>
        <taxon>Desulfovibrionales</taxon>
        <taxon>Desulfomicrobiaceae</taxon>
        <taxon>Desulfomicrobium</taxon>
    </lineage>
</organism>
<dbReference type="Proteomes" id="UP000199581">
    <property type="component" value="Unassembled WGS sequence"/>
</dbReference>
<protein>
    <submittedName>
        <fullName evidence="1">Uncharacterized protein</fullName>
    </submittedName>
</protein>
<dbReference type="AlphaFoldDB" id="A0A8G2C0J2"/>
<keyword evidence="2" id="KW-1185">Reference proteome</keyword>